<dbReference type="PANTHER" id="PTHR23513">
    <property type="entry name" value="INTEGRAL MEMBRANE EFFLUX PROTEIN-RELATED"/>
    <property type="match status" value="1"/>
</dbReference>
<organism evidence="7 8">
    <name type="scientific">Actinokineospora terrae</name>
    <dbReference type="NCBI Taxonomy" id="155974"/>
    <lineage>
        <taxon>Bacteria</taxon>
        <taxon>Bacillati</taxon>
        <taxon>Actinomycetota</taxon>
        <taxon>Actinomycetes</taxon>
        <taxon>Pseudonocardiales</taxon>
        <taxon>Pseudonocardiaceae</taxon>
        <taxon>Actinokineospora</taxon>
    </lineage>
</organism>
<dbReference type="GO" id="GO:0005886">
    <property type="term" value="C:plasma membrane"/>
    <property type="evidence" value="ECO:0007669"/>
    <property type="project" value="UniProtKB-SubCell"/>
</dbReference>
<evidence type="ECO:0000313" key="7">
    <source>
        <dbReference type="EMBL" id="SER25135.1"/>
    </source>
</evidence>
<feature type="transmembrane region" description="Helical" evidence="6">
    <location>
        <begin position="167"/>
        <end position="187"/>
    </location>
</feature>
<evidence type="ECO:0000256" key="6">
    <source>
        <dbReference type="SAM" id="Phobius"/>
    </source>
</evidence>
<evidence type="ECO:0000313" key="8">
    <source>
        <dbReference type="Proteomes" id="UP000199051"/>
    </source>
</evidence>
<dbReference type="Proteomes" id="UP000199051">
    <property type="component" value="Unassembled WGS sequence"/>
</dbReference>
<feature type="transmembrane region" description="Helical" evidence="6">
    <location>
        <begin position="208"/>
        <end position="224"/>
    </location>
</feature>
<evidence type="ECO:0000256" key="5">
    <source>
        <dbReference type="ARBA" id="ARBA00023136"/>
    </source>
</evidence>
<proteinExistence type="predicted"/>
<evidence type="ECO:0000256" key="3">
    <source>
        <dbReference type="ARBA" id="ARBA00022692"/>
    </source>
</evidence>
<dbReference type="EMBL" id="FOGI01000002">
    <property type="protein sequence ID" value="SER25135.1"/>
    <property type="molecule type" value="Genomic_DNA"/>
</dbReference>
<dbReference type="AlphaFoldDB" id="A0A1H9MNY6"/>
<protein>
    <submittedName>
        <fullName evidence="7">Predicted arabinose efflux permease, MFS family</fullName>
    </submittedName>
</protein>
<keyword evidence="5 6" id="KW-0472">Membrane</keyword>
<accession>A0A1H9MNY6</accession>
<name>A0A1H9MNY6_9PSEU</name>
<dbReference type="InterPro" id="IPR036259">
    <property type="entry name" value="MFS_trans_sf"/>
</dbReference>
<feature type="transmembrane region" description="Helical" evidence="6">
    <location>
        <begin position="108"/>
        <end position="129"/>
    </location>
</feature>
<keyword evidence="2" id="KW-1003">Cell membrane</keyword>
<evidence type="ECO:0000256" key="4">
    <source>
        <dbReference type="ARBA" id="ARBA00022989"/>
    </source>
</evidence>
<evidence type="ECO:0000256" key="1">
    <source>
        <dbReference type="ARBA" id="ARBA00004651"/>
    </source>
</evidence>
<gene>
    <name evidence="7" type="ORF">SAMN04487818_102245</name>
</gene>
<keyword evidence="4 6" id="KW-1133">Transmembrane helix</keyword>
<feature type="transmembrane region" description="Helical" evidence="6">
    <location>
        <begin position="46"/>
        <end position="67"/>
    </location>
</feature>
<feature type="transmembrane region" description="Helical" evidence="6">
    <location>
        <begin position="141"/>
        <end position="161"/>
    </location>
</feature>
<dbReference type="RefSeq" id="WP_092775449.1">
    <property type="nucleotide sequence ID" value="NZ_FOGI01000002.1"/>
</dbReference>
<reference evidence="8" key="1">
    <citation type="submission" date="2016-10" db="EMBL/GenBank/DDBJ databases">
        <authorList>
            <person name="Varghese N."/>
            <person name="Submissions S."/>
        </authorList>
    </citation>
    <scope>NUCLEOTIDE SEQUENCE [LARGE SCALE GENOMIC DNA]</scope>
    <source>
        <strain evidence="8">DSM 44260</strain>
    </source>
</reference>
<feature type="transmembrane region" description="Helical" evidence="6">
    <location>
        <begin position="79"/>
        <end position="102"/>
    </location>
</feature>
<feature type="transmembrane region" description="Helical" evidence="6">
    <location>
        <begin position="21"/>
        <end position="40"/>
    </location>
</feature>
<dbReference type="SUPFAM" id="SSF103473">
    <property type="entry name" value="MFS general substrate transporter"/>
    <property type="match status" value="1"/>
</dbReference>
<keyword evidence="8" id="KW-1185">Reference proteome</keyword>
<feature type="transmembrane region" description="Helical" evidence="6">
    <location>
        <begin position="244"/>
        <end position="262"/>
    </location>
</feature>
<dbReference type="Gene3D" id="1.20.1250.20">
    <property type="entry name" value="MFS general substrate transporter like domains"/>
    <property type="match status" value="1"/>
</dbReference>
<dbReference type="PANTHER" id="PTHR23513:SF11">
    <property type="entry name" value="STAPHYLOFERRIN A TRANSPORTER"/>
    <property type="match status" value="1"/>
</dbReference>
<comment type="subcellular location">
    <subcellularLocation>
        <location evidence="1">Cell membrane</location>
        <topology evidence="1">Multi-pass membrane protein</topology>
    </subcellularLocation>
</comment>
<feature type="transmembrane region" description="Helical" evidence="6">
    <location>
        <begin position="274"/>
        <end position="291"/>
    </location>
</feature>
<sequence length="404" mass="42249">MTTYRALFAIREFRVLFVVRLFTMVGVVVSSLALGTVMYGETGSPLLTAISLFGGPLVQLGTARYLLASSDLLRPRSAMVAMAAIATTTAGLQALPGLAWWARFVILAAGYVAMGATSGTVLALLSDIVPEKAFVLARATMNITVGGMQILGYAVGAVLLAAFSPTWLFGIAAVVGAVAGALAWIGLTDRPARAQGKVVERSRQVNRALLGSPVVRPIYLMMWIPNGLIVGCEALFIPYAADQAGYLFAAGAAGMLTGDIVIGRFVPESLRDRLILPLRVLLALPFLAIPLSPPLPVAGILITLSAFGYAAALPLQERLIHHTPTDVRGQAFGLATTGLMTGQALGALTAGTIAQLLPTPHAEEWTMTTLAALSLATTALLRPTLQRSHPAPVGKPPRVTHGDA</sequence>
<dbReference type="STRING" id="155974.SAMN04487818_102245"/>
<evidence type="ECO:0000256" key="2">
    <source>
        <dbReference type="ARBA" id="ARBA00022475"/>
    </source>
</evidence>
<keyword evidence="3 6" id="KW-0812">Transmembrane</keyword>